<feature type="binding site" evidence="3">
    <location>
        <position position="61"/>
    </location>
    <ligand>
        <name>substrate</name>
    </ligand>
</feature>
<keyword evidence="6" id="KW-0808">Transferase</keyword>
<feature type="binding site" evidence="3">
    <location>
        <position position="32"/>
    </location>
    <ligand>
        <name>substrate</name>
    </ligand>
</feature>
<evidence type="ECO:0000313" key="8">
    <source>
        <dbReference type="Proteomes" id="UP000067698"/>
    </source>
</evidence>
<name>A0A0U4WKM1_9LACT</name>
<gene>
    <name evidence="6" type="ORF">AWM74_04750</name>
    <name evidence="7" type="ORF">IMX20_00215</name>
</gene>
<evidence type="ECO:0000259" key="5">
    <source>
        <dbReference type="Pfam" id="PF01712"/>
    </source>
</evidence>
<dbReference type="GO" id="GO:0005737">
    <property type="term" value="C:cytoplasm"/>
    <property type="evidence" value="ECO:0007669"/>
    <property type="project" value="TreeGrafter"/>
</dbReference>
<dbReference type="Proteomes" id="UP000067698">
    <property type="component" value="Chromosome"/>
</dbReference>
<dbReference type="PIRSF" id="PIRSF000705">
    <property type="entry name" value="DNK"/>
    <property type="match status" value="1"/>
</dbReference>
<dbReference type="EMBL" id="CP063065">
    <property type="protein sequence ID" value="QOQ79192.1"/>
    <property type="molecule type" value="Genomic_DNA"/>
</dbReference>
<feature type="binding site" evidence="4">
    <location>
        <begin position="8"/>
        <end position="16"/>
    </location>
    <ligand>
        <name>ATP</name>
        <dbReference type="ChEBI" id="CHEBI:30616"/>
    </ligand>
</feature>
<sequence length="224" mass="26843">MTMITVGGMIGLGKTTVTNLIRDELDFKPFYESVEDNIMLPYFYKASPEEQLLKRYPFLTQLDFLNSRFKTIKQASREDKTVLDRSIFEDWYFARVNTDIGRISEEEFSIYENLSRNMMEELAEIPRKHPDLMLYLHGSFETVMTRIENRGRDFEQGEELTNYYHRLWSGYDDWVKNHYNQSKVMFIDMEKYDLVKYPHHQNVLIQDIKDFMITNDIVTADTFK</sequence>
<evidence type="ECO:0000313" key="9">
    <source>
        <dbReference type="Proteomes" id="UP000595091"/>
    </source>
</evidence>
<dbReference type="KEGG" id="aui:APT62_09385"/>
<dbReference type="InterPro" id="IPR031314">
    <property type="entry name" value="DNK_dom"/>
</dbReference>
<evidence type="ECO:0000256" key="4">
    <source>
        <dbReference type="PIRSR" id="PIRSR000705-3"/>
    </source>
</evidence>
<feature type="binding site" evidence="3">
    <location>
        <position position="90"/>
    </location>
    <ligand>
        <name>substrate</name>
    </ligand>
</feature>
<keyword evidence="6" id="KW-0418">Kinase</keyword>
<evidence type="ECO:0000256" key="3">
    <source>
        <dbReference type="PIRSR" id="PIRSR000705-2"/>
    </source>
</evidence>
<feature type="binding site" evidence="4">
    <location>
        <begin position="146"/>
        <end position="150"/>
    </location>
    <ligand>
        <name>ATP</name>
        <dbReference type="ChEBI" id="CHEBI:30616"/>
    </ligand>
</feature>
<dbReference type="EMBL" id="CP014162">
    <property type="protein sequence ID" value="AMB97581.1"/>
    <property type="molecule type" value="Genomic_DNA"/>
</dbReference>
<feature type="domain" description="Deoxynucleoside kinase" evidence="5">
    <location>
        <begin position="4"/>
        <end position="211"/>
    </location>
</feature>
<dbReference type="OrthoDB" id="9776634at2"/>
<organism evidence="6 8">
    <name type="scientific">Aerococcus urinaeequi</name>
    <dbReference type="NCBI Taxonomy" id="51665"/>
    <lineage>
        <taxon>Bacteria</taxon>
        <taxon>Bacillati</taxon>
        <taxon>Bacillota</taxon>
        <taxon>Bacilli</taxon>
        <taxon>Lactobacillales</taxon>
        <taxon>Aerococcaceae</taxon>
        <taxon>Aerococcus</taxon>
    </lineage>
</organism>
<protein>
    <submittedName>
        <fullName evidence="6">Deoxyguanosine kinase</fullName>
    </submittedName>
    <submittedName>
        <fullName evidence="7">Deoxynucleoside kinase</fullName>
    </submittedName>
</protein>
<evidence type="ECO:0000313" key="6">
    <source>
        <dbReference type="EMBL" id="AMB97581.1"/>
    </source>
</evidence>
<feature type="binding site" evidence="3">
    <location>
        <position position="44"/>
    </location>
    <ligand>
        <name>substrate</name>
    </ligand>
</feature>
<dbReference type="RefSeq" id="WP_026465572.1">
    <property type="nucleotide sequence ID" value="NZ_CANSXX010000018.1"/>
</dbReference>
<dbReference type="InterPro" id="IPR050566">
    <property type="entry name" value="Deoxyribonucleoside_kinase"/>
</dbReference>
<dbReference type="InterPro" id="IPR002624">
    <property type="entry name" value="DCK/DGK"/>
</dbReference>
<keyword evidence="4" id="KW-0547">Nucleotide-binding</keyword>
<dbReference type="GeneID" id="92866860"/>
<dbReference type="InterPro" id="IPR027417">
    <property type="entry name" value="P-loop_NTPase"/>
</dbReference>
<comment type="similarity">
    <text evidence="1">Belongs to the DCK/DGK family.</text>
</comment>
<reference evidence="8" key="2">
    <citation type="submission" date="2016-01" db="EMBL/GenBank/DDBJ databases">
        <title>Six Aerococcus type strain genome sequencing and assembly using PacBio and Illumina Hiseq.</title>
        <authorList>
            <person name="Carkaci D."/>
            <person name="Dargis R."/>
            <person name="Nielsen X.C."/>
            <person name="Skovgaard O."/>
            <person name="Fuursted K."/>
            <person name="Christensen J.J."/>
        </authorList>
    </citation>
    <scope>NUCLEOTIDE SEQUENCE [LARGE SCALE GENOMIC DNA]</scope>
    <source>
        <strain evidence="8">CCUG28094</strain>
    </source>
</reference>
<dbReference type="SUPFAM" id="SSF52540">
    <property type="entry name" value="P-loop containing nucleoside triphosphate hydrolases"/>
    <property type="match status" value="1"/>
</dbReference>
<evidence type="ECO:0000256" key="2">
    <source>
        <dbReference type="PIRSR" id="PIRSR000705-1"/>
    </source>
</evidence>
<reference evidence="7 9" key="3">
    <citation type="submission" date="2020-10" db="EMBL/GenBank/DDBJ databases">
        <title>Plasmid carrying two tetracycline resistance determinant.</title>
        <authorList>
            <person name="Yang Q."/>
        </authorList>
    </citation>
    <scope>NUCLEOTIDE SEQUENCE [LARGE SCALE GENOMIC DNA]</scope>
    <source>
        <strain evidence="7 9">T43</strain>
    </source>
</reference>
<proteinExistence type="inferred from homology"/>
<evidence type="ECO:0000256" key="1">
    <source>
        <dbReference type="ARBA" id="ARBA00007420"/>
    </source>
</evidence>
<dbReference type="Pfam" id="PF01712">
    <property type="entry name" value="dNK"/>
    <property type="match status" value="1"/>
</dbReference>
<dbReference type="GO" id="GO:0005524">
    <property type="term" value="F:ATP binding"/>
    <property type="evidence" value="ECO:0007669"/>
    <property type="project" value="UniProtKB-KW"/>
</dbReference>
<feature type="active site" description="Proton acceptor" evidence="2">
    <location>
        <position position="84"/>
    </location>
</feature>
<keyword evidence="4" id="KW-0067">ATP-binding</keyword>
<feature type="binding site" evidence="3">
    <location>
        <position position="85"/>
    </location>
    <ligand>
        <name>substrate</name>
    </ligand>
</feature>
<dbReference type="GO" id="GO:0019136">
    <property type="term" value="F:deoxynucleoside kinase activity"/>
    <property type="evidence" value="ECO:0007669"/>
    <property type="project" value="InterPro"/>
</dbReference>
<dbReference type="Proteomes" id="UP000595091">
    <property type="component" value="Chromosome"/>
</dbReference>
<dbReference type="AlphaFoldDB" id="A0A0U4WKM1"/>
<dbReference type="PANTHER" id="PTHR10513">
    <property type="entry name" value="DEOXYNUCLEOSIDE KINASE"/>
    <property type="match status" value="1"/>
</dbReference>
<dbReference type="Gene3D" id="3.40.50.300">
    <property type="entry name" value="P-loop containing nucleotide triphosphate hydrolases"/>
    <property type="match status" value="1"/>
</dbReference>
<evidence type="ECO:0000313" key="7">
    <source>
        <dbReference type="EMBL" id="QOQ79192.1"/>
    </source>
</evidence>
<dbReference type="CDD" id="cd01673">
    <property type="entry name" value="dNK"/>
    <property type="match status" value="1"/>
</dbReference>
<reference evidence="6 8" key="1">
    <citation type="journal article" date="2016" name="Genome Announc.">
        <title>Complete Genome Sequences of Aerococcus christensenii CCUG 28831T, Aerococcus sanguinicola CCUG 43001T, Aerococcus urinae CCUG 36881T, Aerococcus urinaeequi CCUG 28094T, Aerococcus urinaehominis CCUG 42038 BT, and Aerococcus viridans CCUG 4311T.</title>
        <authorList>
            <person name="Carkaci D."/>
            <person name="Dargis R."/>
            <person name="Nielsen X.C."/>
            <person name="Skovgaard O."/>
            <person name="Fuursted K."/>
            <person name="Christensen J.J."/>
        </authorList>
    </citation>
    <scope>NUCLEOTIDE SEQUENCE [LARGE SCALE GENOMIC DNA]</scope>
    <source>
        <strain evidence="6 8">CCUG28094</strain>
    </source>
</reference>
<dbReference type="PANTHER" id="PTHR10513:SF35">
    <property type="entry name" value="DEOXYADENOSINE KINASE"/>
    <property type="match status" value="1"/>
</dbReference>
<accession>A0A0U4WKM1</accession>
<feature type="binding site" evidence="3">
    <location>
        <position position="155"/>
    </location>
    <ligand>
        <name>substrate</name>
    </ligand>
</feature>